<keyword evidence="7 10" id="KW-0067">ATP-binding</keyword>
<dbReference type="EC" id="2.7.1.12" evidence="3 10"/>
<dbReference type="GO" id="GO:0005524">
    <property type="term" value="F:ATP binding"/>
    <property type="evidence" value="ECO:0007669"/>
    <property type="project" value="UniProtKB-KW"/>
</dbReference>
<comment type="caution">
    <text evidence="11">The sequence shown here is derived from an EMBL/GenBank/DDBJ whole genome shotgun (WGS) entry which is preliminary data.</text>
</comment>
<sequence>MVEHLVVMGVSGSGKTTVGRLLAGHLDRVFADADDFHTATNVAKMHAGQALTDADRSPWLQAVAAWIGEYDAEGTPTVVACSALKRSYRDVLRTAPGRIRFVHLAPSPADIAARMRARTGHFMPPELLASQLADLQPLTADEDGVTVETADGPEETVRMVLGALGEG</sequence>
<dbReference type="PANTHER" id="PTHR43442:SF3">
    <property type="entry name" value="GLUCONOKINASE-RELATED"/>
    <property type="match status" value="1"/>
</dbReference>
<name>A0A841FHA0_9ACTN</name>
<dbReference type="Gene3D" id="3.40.50.300">
    <property type="entry name" value="P-loop containing nucleotide triphosphate hydrolases"/>
    <property type="match status" value="1"/>
</dbReference>
<dbReference type="EMBL" id="JACHGT010000009">
    <property type="protein sequence ID" value="MBB6036701.1"/>
    <property type="molecule type" value="Genomic_DNA"/>
</dbReference>
<dbReference type="InterPro" id="IPR027417">
    <property type="entry name" value="P-loop_NTPase"/>
</dbReference>
<dbReference type="InterPro" id="IPR006001">
    <property type="entry name" value="Therm_gnt_kin"/>
</dbReference>
<comment type="pathway">
    <text evidence="1">Carbohydrate acid metabolism.</text>
</comment>
<reference evidence="11 12" key="1">
    <citation type="submission" date="2020-08" db="EMBL/GenBank/DDBJ databases">
        <title>Genomic Encyclopedia of Type Strains, Phase IV (KMG-IV): sequencing the most valuable type-strain genomes for metagenomic binning, comparative biology and taxonomic classification.</title>
        <authorList>
            <person name="Goeker M."/>
        </authorList>
    </citation>
    <scope>NUCLEOTIDE SEQUENCE [LARGE SCALE GENOMIC DNA]</scope>
    <source>
        <strain evidence="11 12">YIM 65646</strain>
    </source>
</reference>
<evidence type="ECO:0000256" key="3">
    <source>
        <dbReference type="ARBA" id="ARBA00012054"/>
    </source>
</evidence>
<protein>
    <recommendedName>
        <fullName evidence="3 10">Gluconokinase</fullName>
        <ecNumber evidence="3 10">2.7.1.12</ecNumber>
    </recommendedName>
</protein>
<dbReference type="FunFam" id="3.40.50.300:FF:000522">
    <property type="entry name" value="Gluconokinase"/>
    <property type="match status" value="1"/>
</dbReference>
<evidence type="ECO:0000256" key="10">
    <source>
        <dbReference type="RuleBase" id="RU363066"/>
    </source>
</evidence>
<evidence type="ECO:0000313" key="11">
    <source>
        <dbReference type="EMBL" id="MBB6036701.1"/>
    </source>
</evidence>
<accession>A0A841FHA0</accession>
<evidence type="ECO:0000256" key="8">
    <source>
        <dbReference type="ARBA" id="ARBA00023064"/>
    </source>
</evidence>
<dbReference type="RefSeq" id="WP_239122065.1">
    <property type="nucleotide sequence ID" value="NZ_BONT01000033.1"/>
</dbReference>
<dbReference type="CDD" id="cd02021">
    <property type="entry name" value="GntK"/>
    <property type="match status" value="1"/>
</dbReference>
<evidence type="ECO:0000256" key="5">
    <source>
        <dbReference type="ARBA" id="ARBA00022741"/>
    </source>
</evidence>
<keyword evidence="6 10" id="KW-0418">Kinase</keyword>
<dbReference type="GO" id="GO:0046316">
    <property type="term" value="F:gluconokinase activity"/>
    <property type="evidence" value="ECO:0007669"/>
    <property type="project" value="UniProtKB-EC"/>
</dbReference>
<dbReference type="InterPro" id="IPR031322">
    <property type="entry name" value="Shikimate/glucono_kinase"/>
</dbReference>
<evidence type="ECO:0000313" key="12">
    <source>
        <dbReference type="Proteomes" id="UP000548476"/>
    </source>
</evidence>
<keyword evidence="5 10" id="KW-0547">Nucleotide-binding</keyword>
<dbReference type="GO" id="GO:0005737">
    <property type="term" value="C:cytoplasm"/>
    <property type="evidence" value="ECO:0007669"/>
    <property type="project" value="TreeGrafter"/>
</dbReference>
<dbReference type="GO" id="GO:0019521">
    <property type="term" value="P:D-gluconate metabolic process"/>
    <property type="evidence" value="ECO:0007669"/>
    <property type="project" value="UniProtKB-KW"/>
</dbReference>
<evidence type="ECO:0000256" key="2">
    <source>
        <dbReference type="ARBA" id="ARBA00008420"/>
    </source>
</evidence>
<dbReference type="PANTHER" id="PTHR43442">
    <property type="entry name" value="GLUCONOKINASE-RELATED"/>
    <property type="match status" value="1"/>
</dbReference>
<keyword evidence="12" id="KW-1185">Reference proteome</keyword>
<dbReference type="Proteomes" id="UP000548476">
    <property type="component" value="Unassembled WGS sequence"/>
</dbReference>
<evidence type="ECO:0000256" key="4">
    <source>
        <dbReference type="ARBA" id="ARBA00022679"/>
    </source>
</evidence>
<gene>
    <name evidence="11" type="ORF">HNR73_004572</name>
</gene>
<comment type="catalytic activity">
    <reaction evidence="9 10">
        <text>D-gluconate + ATP = 6-phospho-D-gluconate + ADP + H(+)</text>
        <dbReference type="Rhea" id="RHEA:19433"/>
        <dbReference type="ChEBI" id="CHEBI:15378"/>
        <dbReference type="ChEBI" id="CHEBI:18391"/>
        <dbReference type="ChEBI" id="CHEBI:30616"/>
        <dbReference type="ChEBI" id="CHEBI:58759"/>
        <dbReference type="ChEBI" id="CHEBI:456216"/>
        <dbReference type="EC" id="2.7.1.12"/>
    </reaction>
</comment>
<keyword evidence="8" id="KW-0311">Gluconate utilization</keyword>
<evidence type="ECO:0000256" key="7">
    <source>
        <dbReference type="ARBA" id="ARBA00022840"/>
    </source>
</evidence>
<dbReference type="Pfam" id="PF01202">
    <property type="entry name" value="SKI"/>
    <property type="match status" value="1"/>
</dbReference>
<proteinExistence type="inferred from homology"/>
<dbReference type="NCBIfam" id="TIGR01313">
    <property type="entry name" value="therm_gnt_kin"/>
    <property type="match status" value="1"/>
</dbReference>
<keyword evidence="4 10" id="KW-0808">Transferase</keyword>
<evidence type="ECO:0000256" key="1">
    <source>
        <dbReference type="ARBA" id="ARBA00004761"/>
    </source>
</evidence>
<evidence type="ECO:0000256" key="6">
    <source>
        <dbReference type="ARBA" id="ARBA00022777"/>
    </source>
</evidence>
<dbReference type="AlphaFoldDB" id="A0A841FHA0"/>
<evidence type="ECO:0000256" key="9">
    <source>
        <dbReference type="ARBA" id="ARBA00048090"/>
    </source>
</evidence>
<dbReference type="SUPFAM" id="SSF52540">
    <property type="entry name" value="P-loop containing nucleoside triphosphate hydrolases"/>
    <property type="match status" value="1"/>
</dbReference>
<comment type="similarity">
    <text evidence="2 10">Belongs to the gluconokinase GntK/GntV family.</text>
</comment>
<organism evidence="11 12">
    <name type="scientific">Phytomonospora endophytica</name>
    <dbReference type="NCBI Taxonomy" id="714109"/>
    <lineage>
        <taxon>Bacteria</taxon>
        <taxon>Bacillati</taxon>
        <taxon>Actinomycetota</taxon>
        <taxon>Actinomycetes</taxon>
        <taxon>Micromonosporales</taxon>
        <taxon>Micromonosporaceae</taxon>
        <taxon>Phytomonospora</taxon>
    </lineage>
</organism>